<name>A0A2U3DP27_PURLI</name>
<organism evidence="2 3">
    <name type="scientific">Purpureocillium lilacinum</name>
    <name type="common">Paecilomyces lilacinus</name>
    <dbReference type="NCBI Taxonomy" id="33203"/>
    <lineage>
        <taxon>Eukaryota</taxon>
        <taxon>Fungi</taxon>
        <taxon>Dikarya</taxon>
        <taxon>Ascomycota</taxon>
        <taxon>Pezizomycotina</taxon>
        <taxon>Sordariomycetes</taxon>
        <taxon>Hypocreomycetidae</taxon>
        <taxon>Hypocreales</taxon>
        <taxon>Ophiocordycipitaceae</taxon>
        <taxon>Purpureocillium</taxon>
    </lineage>
</organism>
<feature type="region of interest" description="Disordered" evidence="1">
    <location>
        <begin position="144"/>
        <end position="239"/>
    </location>
</feature>
<feature type="compositionally biased region" description="Low complexity" evidence="1">
    <location>
        <begin position="62"/>
        <end position="73"/>
    </location>
</feature>
<protein>
    <submittedName>
        <fullName evidence="2">Uncharacterized protein</fullName>
    </submittedName>
</protein>
<reference evidence="2 3" key="1">
    <citation type="journal article" date="2016" name="Front. Microbiol.">
        <title>Genome and transcriptome sequences reveal the specific parasitism of the nematophagous Purpureocillium lilacinum 36-1.</title>
        <authorList>
            <person name="Xie J."/>
            <person name="Li S."/>
            <person name="Mo C."/>
            <person name="Xiao X."/>
            <person name="Peng D."/>
            <person name="Wang G."/>
            <person name="Xiao Y."/>
        </authorList>
    </citation>
    <scope>NUCLEOTIDE SEQUENCE [LARGE SCALE GENOMIC DNA]</scope>
    <source>
        <strain evidence="2 3">36-1</strain>
    </source>
</reference>
<feature type="compositionally biased region" description="Polar residues" evidence="1">
    <location>
        <begin position="74"/>
        <end position="84"/>
    </location>
</feature>
<evidence type="ECO:0000256" key="1">
    <source>
        <dbReference type="SAM" id="MobiDB-lite"/>
    </source>
</evidence>
<feature type="compositionally biased region" description="Basic and acidic residues" evidence="1">
    <location>
        <begin position="219"/>
        <end position="239"/>
    </location>
</feature>
<comment type="caution">
    <text evidence="2">The sequence shown here is derived from an EMBL/GenBank/DDBJ whole genome shotgun (WGS) entry which is preliminary data.</text>
</comment>
<evidence type="ECO:0000313" key="3">
    <source>
        <dbReference type="Proteomes" id="UP000245956"/>
    </source>
</evidence>
<proteinExistence type="predicted"/>
<feature type="compositionally biased region" description="Acidic residues" evidence="1">
    <location>
        <begin position="85"/>
        <end position="94"/>
    </location>
</feature>
<evidence type="ECO:0000313" key="2">
    <source>
        <dbReference type="EMBL" id="PWI64003.1"/>
    </source>
</evidence>
<feature type="compositionally biased region" description="Basic residues" evidence="1">
    <location>
        <begin position="181"/>
        <end position="190"/>
    </location>
</feature>
<feature type="compositionally biased region" description="Polar residues" evidence="1">
    <location>
        <begin position="206"/>
        <end position="216"/>
    </location>
</feature>
<sequence>MANASKKTFLASTEDWEDWERDFKTLAVANSILNCISPDSNETFLEKPSMPEFSSYPKKIVGRSATRRGASSSDTITAATQTQDGDPESLDPTESEERADHRSRARSMADLTERDRAAYDKEWVYYERKVKDYDKQQVRIEKVTSWVLGSSGDHRRKNAAIDSASSSKSSSPTARPTGVKTRGRPRKARPPAKAAQADADSKAWCRTSSKSDTGASGSDDPKTLRLPDKNRLAADKCRS</sequence>
<feature type="region of interest" description="Disordered" evidence="1">
    <location>
        <begin position="46"/>
        <end position="113"/>
    </location>
</feature>
<dbReference type="Proteomes" id="UP000245956">
    <property type="component" value="Unassembled WGS sequence"/>
</dbReference>
<accession>A0A2U3DP27</accession>
<gene>
    <name evidence="2" type="ORF">PCL_00825</name>
</gene>
<dbReference type="EMBL" id="LCWV01000124">
    <property type="protein sequence ID" value="PWI64003.1"/>
    <property type="molecule type" value="Genomic_DNA"/>
</dbReference>
<dbReference type="AlphaFoldDB" id="A0A2U3DP27"/>